<dbReference type="InterPro" id="IPR013319">
    <property type="entry name" value="GH11/12"/>
</dbReference>
<feature type="signal peptide" evidence="3">
    <location>
        <begin position="1"/>
        <end position="23"/>
    </location>
</feature>
<keyword evidence="2" id="KW-0326">Glycosidase</keyword>
<keyword evidence="2" id="KW-0378">Hydrolase</keyword>
<feature type="chain" id="PRO_5032316737" evidence="3">
    <location>
        <begin position="24"/>
        <end position="273"/>
    </location>
</feature>
<dbReference type="GO" id="GO:0000272">
    <property type="term" value="P:polysaccharide catabolic process"/>
    <property type="evidence" value="ECO:0007669"/>
    <property type="project" value="UniProtKB-KW"/>
</dbReference>
<name>A0A8A7K7T9_9FIRM</name>
<keyword evidence="2" id="KW-0119">Carbohydrate metabolism</keyword>
<keyword evidence="3" id="KW-0732">Signal</keyword>
<comment type="similarity">
    <text evidence="1 2">Belongs to the glycosyl hydrolase 12 (cellulase H) family.</text>
</comment>
<dbReference type="KEGG" id="ifn:GM661_05695"/>
<accession>A0A8A7K7T9</accession>
<organism evidence="4 5">
    <name type="scientific">Iocasia fonsfrigidae</name>
    <dbReference type="NCBI Taxonomy" id="2682810"/>
    <lineage>
        <taxon>Bacteria</taxon>
        <taxon>Bacillati</taxon>
        <taxon>Bacillota</taxon>
        <taxon>Clostridia</taxon>
        <taxon>Halanaerobiales</taxon>
        <taxon>Halanaerobiaceae</taxon>
        <taxon>Iocasia</taxon>
    </lineage>
</organism>
<dbReference type="AlphaFoldDB" id="A0A8A7K7T9"/>
<dbReference type="RefSeq" id="WP_230869142.1">
    <property type="nucleotide sequence ID" value="NZ_CP046640.1"/>
</dbReference>
<evidence type="ECO:0000256" key="1">
    <source>
        <dbReference type="ARBA" id="ARBA00005519"/>
    </source>
</evidence>
<sequence length="273" mass="30604">MKKVWLQCLLAVLLFILVGNCLAASNFPQSGTTIQENTADWGMIMLNDDYFLMNNVWNKEAASGVYQQRIFQENINGKPAIGWQWQWPYSVNVVAYPEVIYGDKPWDKSLGLVADFPFKAGSKQVTADFDIKIQATGTYNMAFSLWAITDPANPKKTISHEIMIWNVNHNMTPAGQRKETITVSGHVFDVYVKNSHGDDSGANANIWTYIAFSPRKSIFKGPLDISAFIDYLIDQEILTSANYITSIELGNEIVTGKGITEISNYAIVIKNKQ</sequence>
<keyword evidence="5" id="KW-1185">Reference proteome</keyword>
<evidence type="ECO:0000313" key="4">
    <source>
        <dbReference type="EMBL" id="QTL97511.1"/>
    </source>
</evidence>
<reference evidence="4" key="1">
    <citation type="submission" date="2019-12" db="EMBL/GenBank/DDBJ databases">
        <authorList>
            <person name="zhang j."/>
            <person name="sun C.M."/>
        </authorList>
    </citation>
    <scope>NUCLEOTIDE SEQUENCE</scope>
    <source>
        <strain evidence="4">NS-1</strain>
    </source>
</reference>
<dbReference type="PANTHER" id="PTHR34002:SF9">
    <property type="entry name" value="XYLOGLUCAN-SPECIFIC ENDO-BETA-1,4-GLUCANASE A"/>
    <property type="match status" value="1"/>
</dbReference>
<gene>
    <name evidence="4" type="ORF">GM661_05695</name>
</gene>
<dbReference type="Gene3D" id="2.60.120.180">
    <property type="match status" value="1"/>
</dbReference>
<evidence type="ECO:0000256" key="3">
    <source>
        <dbReference type="SAM" id="SignalP"/>
    </source>
</evidence>
<proteinExistence type="inferred from homology"/>
<protein>
    <submittedName>
        <fullName evidence="4">Uncharacterized protein</fullName>
    </submittedName>
</protein>
<dbReference type="InterPro" id="IPR013320">
    <property type="entry name" value="ConA-like_dom_sf"/>
</dbReference>
<evidence type="ECO:0000313" key="5">
    <source>
        <dbReference type="Proteomes" id="UP000665020"/>
    </source>
</evidence>
<dbReference type="GO" id="GO:0008810">
    <property type="term" value="F:cellulase activity"/>
    <property type="evidence" value="ECO:0007669"/>
    <property type="project" value="InterPro"/>
</dbReference>
<dbReference type="Pfam" id="PF01670">
    <property type="entry name" value="Glyco_hydro_12"/>
    <property type="match status" value="1"/>
</dbReference>
<dbReference type="InterPro" id="IPR002594">
    <property type="entry name" value="GH12"/>
</dbReference>
<dbReference type="EMBL" id="CP046640">
    <property type="protein sequence ID" value="QTL97511.1"/>
    <property type="molecule type" value="Genomic_DNA"/>
</dbReference>
<dbReference type="PANTHER" id="PTHR34002">
    <property type="entry name" value="BLR1656 PROTEIN"/>
    <property type="match status" value="1"/>
</dbReference>
<dbReference type="Proteomes" id="UP000665020">
    <property type="component" value="Chromosome"/>
</dbReference>
<dbReference type="SUPFAM" id="SSF49899">
    <property type="entry name" value="Concanavalin A-like lectins/glucanases"/>
    <property type="match status" value="1"/>
</dbReference>
<keyword evidence="2" id="KW-0624">Polysaccharide degradation</keyword>
<evidence type="ECO:0000256" key="2">
    <source>
        <dbReference type="RuleBase" id="RU361163"/>
    </source>
</evidence>